<reference evidence="1 2" key="1">
    <citation type="submission" date="2016-02" db="EMBL/GenBank/DDBJ databases">
        <authorList>
            <person name="Wen L."/>
            <person name="He K."/>
            <person name="Yang H."/>
        </authorList>
    </citation>
    <scope>NUCLEOTIDE SEQUENCE [LARGE SCALE GENOMIC DNA]</scope>
    <source>
        <strain evidence="1">ShG14-8</strain>
    </source>
</reference>
<accession>A0A139BNH3</accession>
<name>A0A139BNH3_9PROT</name>
<feature type="non-terminal residue" evidence="1">
    <location>
        <position position="1"/>
    </location>
</feature>
<comment type="caution">
    <text evidence="1">The sequence shown here is derived from an EMBL/GenBank/DDBJ whole genome shotgun (WGS) entry which is preliminary data.</text>
</comment>
<gene>
    <name evidence="1" type="ORF">AWT59_3342</name>
</gene>
<evidence type="ECO:0000313" key="2">
    <source>
        <dbReference type="Proteomes" id="UP000070578"/>
    </source>
</evidence>
<sequence length="28" mass="3146">YTDTSDENLWRAVELASTERGAKYEAGI</sequence>
<dbReference type="Proteomes" id="UP000070578">
    <property type="component" value="Unassembled WGS sequence"/>
</dbReference>
<organism evidence="1 2">
    <name type="scientific">Candidatus Gallionella acididurans</name>
    <dbReference type="NCBI Taxonomy" id="1796491"/>
    <lineage>
        <taxon>Bacteria</taxon>
        <taxon>Pseudomonadati</taxon>
        <taxon>Pseudomonadota</taxon>
        <taxon>Betaproteobacteria</taxon>
        <taxon>Nitrosomonadales</taxon>
        <taxon>Gallionellaceae</taxon>
        <taxon>Gallionella</taxon>
    </lineage>
</organism>
<dbReference type="EMBL" id="LSLI01000213">
    <property type="protein sequence ID" value="KXS30530.1"/>
    <property type="molecule type" value="Genomic_DNA"/>
</dbReference>
<evidence type="ECO:0000313" key="1">
    <source>
        <dbReference type="EMBL" id="KXS30530.1"/>
    </source>
</evidence>
<reference evidence="1 2" key="2">
    <citation type="submission" date="2016-03" db="EMBL/GenBank/DDBJ databases">
        <title>New uncultured bacterium of the family Gallionellaceae from acid mine drainage: description and reconstruction of genome based on metagenomic analysis of microbial community.</title>
        <authorList>
            <person name="Kadnikov V."/>
            <person name="Ivasenko D."/>
            <person name="Beletsky A."/>
            <person name="Mardanov A."/>
            <person name="Danilova E."/>
            <person name="Pimenov N."/>
            <person name="Karnachuk O."/>
            <person name="Ravin N."/>
        </authorList>
    </citation>
    <scope>NUCLEOTIDE SEQUENCE [LARGE SCALE GENOMIC DNA]</scope>
    <source>
        <strain evidence="1">ShG14-8</strain>
    </source>
</reference>
<proteinExistence type="predicted"/>
<protein>
    <submittedName>
        <fullName evidence="1">Uncharacterized protein</fullName>
    </submittedName>
</protein>
<dbReference type="AlphaFoldDB" id="A0A139BNH3"/>